<protein>
    <submittedName>
        <fullName evidence="1">DUF4869 domain-containing protein</fullName>
    </submittedName>
</protein>
<accession>A0A9D2ISI9</accession>
<reference evidence="1" key="2">
    <citation type="submission" date="2021-04" db="EMBL/GenBank/DDBJ databases">
        <authorList>
            <person name="Gilroy R."/>
        </authorList>
    </citation>
    <scope>NUCLEOTIDE SEQUENCE</scope>
    <source>
        <strain evidence="1">14324</strain>
    </source>
</reference>
<dbReference type="InterPro" id="IPR032360">
    <property type="entry name" value="DUF4869"/>
</dbReference>
<comment type="caution">
    <text evidence="1">The sequence shown here is derived from an EMBL/GenBank/DDBJ whole genome shotgun (WGS) entry which is preliminary data.</text>
</comment>
<organism evidence="1 2">
    <name type="scientific">Candidatus Blautia faecigallinarum</name>
    <dbReference type="NCBI Taxonomy" id="2838488"/>
    <lineage>
        <taxon>Bacteria</taxon>
        <taxon>Bacillati</taxon>
        <taxon>Bacillota</taxon>
        <taxon>Clostridia</taxon>
        <taxon>Lachnospirales</taxon>
        <taxon>Lachnospiraceae</taxon>
        <taxon>Blautia</taxon>
    </lineage>
</organism>
<proteinExistence type="predicted"/>
<gene>
    <name evidence="1" type="ORF">IAA21_03595</name>
</gene>
<dbReference type="Pfam" id="PF16163">
    <property type="entry name" value="DUF4869"/>
    <property type="match status" value="1"/>
</dbReference>
<dbReference type="AlphaFoldDB" id="A0A9D2ISI9"/>
<evidence type="ECO:0000313" key="2">
    <source>
        <dbReference type="Proteomes" id="UP000824041"/>
    </source>
</evidence>
<dbReference type="EMBL" id="DXBU01000046">
    <property type="protein sequence ID" value="HIZ21868.1"/>
    <property type="molecule type" value="Genomic_DNA"/>
</dbReference>
<reference evidence="1" key="1">
    <citation type="journal article" date="2021" name="PeerJ">
        <title>Extensive microbial diversity within the chicken gut microbiome revealed by metagenomics and culture.</title>
        <authorList>
            <person name="Gilroy R."/>
            <person name="Ravi A."/>
            <person name="Getino M."/>
            <person name="Pursley I."/>
            <person name="Horton D.L."/>
            <person name="Alikhan N.F."/>
            <person name="Baker D."/>
            <person name="Gharbi K."/>
            <person name="Hall N."/>
            <person name="Watson M."/>
            <person name="Adriaenssens E.M."/>
            <person name="Foster-Nyarko E."/>
            <person name="Jarju S."/>
            <person name="Secka A."/>
            <person name="Antonio M."/>
            <person name="Oren A."/>
            <person name="Chaudhuri R.R."/>
            <person name="La Ragione R."/>
            <person name="Hildebrand F."/>
            <person name="Pallen M.J."/>
        </authorList>
    </citation>
    <scope>NUCLEOTIDE SEQUENCE</scope>
    <source>
        <strain evidence="1">14324</strain>
    </source>
</reference>
<sequence>MLKIYYGEMEGVCYGPLWFKYSFDLKWFQDELVQQMILDVDKSKYVTGGVIDSPVLGPIPPEKLSGGVKTLIMIYKMPDKVFDATSCGPNCAKWLLEIGRREDVTVNLRYFMPFKGEPLEVEIINAGKTVHSEEEFAFTSLDYL</sequence>
<dbReference type="Proteomes" id="UP000824041">
    <property type="component" value="Unassembled WGS sequence"/>
</dbReference>
<evidence type="ECO:0000313" key="1">
    <source>
        <dbReference type="EMBL" id="HIZ21868.1"/>
    </source>
</evidence>
<name>A0A9D2ISI9_9FIRM</name>